<name>E3JBN7_PSEI1</name>
<dbReference type="eggNOG" id="COG0741">
    <property type="taxonomic scope" value="Bacteria"/>
</dbReference>
<gene>
    <name evidence="3" type="ordered locus">FraEuI1c_3032</name>
</gene>
<dbReference type="Proteomes" id="UP000002484">
    <property type="component" value="Chromosome"/>
</dbReference>
<dbReference type="AlphaFoldDB" id="E3JBN7"/>
<evidence type="ECO:0000313" key="4">
    <source>
        <dbReference type="Proteomes" id="UP000002484"/>
    </source>
</evidence>
<keyword evidence="1" id="KW-0732">Signal</keyword>
<dbReference type="InParanoid" id="E3JBN7"/>
<keyword evidence="3" id="KW-0378">Hydrolase</keyword>
<accession>E3JBN7</accession>
<feature type="signal peptide" evidence="1">
    <location>
        <begin position="1"/>
        <end position="39"/>
    </location>
</feature>
<dbReference type="SUPFAM" id="SSF53955">
    <property type="entry name" value="Lysozyme-like"/>
    <property type="match status" value="1"/>
</dbReference>
<organism evidence="3 4">
    <name type="scientific">Pseudofrankia inefficax (strain DSM 45817 / CECT 9037 / DDB 130130 / EuI1c)</name>
    <name type="common">Frankia inefficax</name>
    <dbReference type="NCBI Taxonomy" id="298654"/>
    <lineage>
        <taxon>Bacteria</taxon>
        <taxon>Bacillati</taxon>
        <taxon>Actinomycetota</taxon>
        <taxon>Actinomycetes</taxon>
        <taxon>Frankiales</taxon>
        <taxon>Frankiaceae</taxon>
        <taxon>Pseudofrankia</taxon>
    </lineage>
</organism>
<reference evidence="3 4" key="1">
    <citation type="submission" date="2010-10" db="EMBL/GenBank/DDBJ databases">
        <title>Complete sequence of Frankia sp. EuI1c.</title>
        <authorList>
            <consortium name="US DOE Joint Genome Institute"/>
            <person name="Lucas S."/>
            <person name="Copeland A."/>
            <person name="Lapidus A."/>
            <person name="Cheng J.-F."/>
            <person name="Bruce D."/>
            <person name="Goodwin L."/>
            <person name="Pitluck S."/>
            <person name="Chertkov O."/>
            <person name="Detter J.C."/>
            <person name="Han C."/>
            <person name="Tapia R."/>
            <person name="Land M."/>
            <person name="Hauser L."/>
            <person name="Jeffries C."/>
            <person name="Kyrpides N."/>
            <person name="Ivanova N."/>
            <person name="Mikhailova N."/>
            <person name="Beauchemin N."/>
            <person name="Sen A."/>
            <person name="Sur S.A."/>
            <person name="Gtari M."/>
            <person name="Wall L."/>
            <person name="Tisa L."/>
            <person name="Woyke T."/>
        </authorList>
    </citation>
    <scope>NUCLEOTIDE SEQUENCE [LARGE SCALE GENOMIC DNA]</scope>
    <source>
        <strain evidence="4">DSM 45817 / CECT 9037 / EuI1c</strain>
    </source>
</reference>
<dbReference type="InterPro" id="IPR023346">
    <property type="entry name" value="Lysozyme-like_dom_sf"/>
</dbReference>
<sequence precursor="true">MSRESISLSNRRNRTSSLRSRLAALAAAGAVVTTGGVLAAAAPASAAPGSHGATSTVSDTAIAQAAKRSGLAGCRGVSTGTWVAIALAESRGNTHAHATGIEDSRGLWQVNLWANSDLVGGRNLYDVSTNAWAAKRVCTRQGPTAWSTYTNGAYKAYLGRGASAAARA</sequence>
<dbReference type="KEGG" id="fri:FraEuI1c_3032"/>
<dbReference type="InterPro" id="IPR043992">
    <property type="entry name" value="SLT_3"/>
</dbReference>
<evidence type="ECO:0000313" key="3">
    <source>
        <dbReference type="EMBL" id="ADP81057.1"/>
    </source>
</evidence>
<feature type="chain" id="PRO_5038870744" evidence="1">
    <location>
        <begin position="40"/>
        <end position="168"/>
    </location>
</feature>
<dbReference type="GO" id="GO:0016787">
    <property type="term" value="F:hydrolase activity"/>
    <property type="evidence" value="ECO:0007669"/>
    <property type="project" value="UniProtKB-KW"/>
</dbReference>
<evidence type="ECO:0000256" key="1">
    <source>
        <dbReference type="SAM" id="SignalP"/>
    </source>
</evidence>
<feature type="domain" description="Transglycosylase SLT" evidence="2">
    <location>
        <begin position="71"/>
        <end position="148"/>
    </location>
</feature>
<protein>
    <submittedName>
        <fullName evidence="3">Glycoside hydrolase family 22</fullName>
    </submittedName>
</protein>
<dbReference type="EMBL" id="CP002299">
    <property type="protein sequence ID" value="ADP81057.1"/>
    <property type="molecule type" value="Genomic_DNA"/>
</dbReference>
<dbReference type="Pfam" id="PF18896">
    <property type="entry name" value="SLT_3"/>
    <property type="match status" value="1"/>
</dbReference>
<keyword evidence="4" id="KW-1185">Reference proteome</keyword>
<proteinExistence type="predicted"/>
<dbReference type="HOGENOM" id="CLU_135551_0_0_11"/>
<evidence type="ECO:0000259" key="2">
    <source>
        <dbReference type="Pfam" id="PF18896"/>
    </source>
</evidence>